<feature type="region of interest" description="Disordered" evidence="2">
    <location>
        <begin position="753"/>
        <end position="823"/>
    </location>
</feature>
<dbReference type="InterPro" id="IPR012683">
    <property type="entry name" value="CHP02302_TM"/>
</dbReference>
<dbReference type="AlphaFoldDB" id="A0A8I1KJR4"/>
<protein>
    <submittedName>
        <fullName evidence="4">TIGR02302 family protein</fullName>
    </submittedName>
</protein>
<sequence length="854" mass="93367">MTTQSSKSENEAGARNGVEASPSPEERFLRRKVRAANRAMLFEKLWPRVWLPLAVVGVFVLLSAFEVWQMLPPAAHFGLLWGFGAGFVFSLVPLVFWRPPSRQDALDRIERASALDHRPLTAFQDTLSQDASPATRALWEAHRARAARSLAKLKTGEARPRIDRYDPFALRALLVLLLVAALASTQADLPNRIRAAFAVPDLPLIGNGLRIDAWVSPPTYTRKEPFVLSANASATEAVPVPQGSTLTVKINGADAKGYSVALASPGGKQPIAPTAQSTDTYAEYTSAIDEDVTLSIGWTLGSERTWRLSVVPDGAPRIAFHGPIEVSPRAVMLLKYKVDDDYGVASAEARVERVIIPSVSERDSEAVEAPPPPAVPQIGKPPVFPLSLPHAPVKAADAKTYKDLTSHPWAGLPVVISLAAKDEAGHEGLSAPRGMILPERKFTKTLARGTIDQRRSLVQNPADTARVAENLDALAVAAQDEGAAAPIYLGLRSAFWRLKNEPEIGDIEDVVEQLWDVAIRIEDGNLSAAERELRAAQERLKDALERGAPREEIQKLMAELRQALNSYLQALRQQQNKNSDRAAASPNAKTISPQDLAQMLDKIENLAKSGSADAAAQMLNQLRDILESLQTAQGSGQSQEEDAESLQKLDEMTDLLRKQQQLLDDTFREQQNQDENADDEKGAQPRQGQRGQKQGQASPKSSAELDQRQEDLQKQLQELLSGMNAEGKDPVQQKLREADEAMGDAVDSLRQKQLGDAGEEEGRAVESLRQGTRALAEQMMRSAGGSGTGNQANRDPLGRKQNGPLDNAGDDVKIPDESSGQRARAIMDELRKRLGEPTRPMLELDYLERLIKPY</sequence>
<feature type="transmembrane region" description="Helical" evidence="3">
    <location>
        <begin position="168"/>
        <end position="187"/>
    </location>
</feature>
<feature type="region of interest" description="Disordered" evidence="2">
    <location>
        <begin position="572"/>
        <end position="593"/>
    </location>
</feature>
<comment type="caution">
    <text evidence="4">The sequence shown here is derived from an EMBL/GenBank/DDBJ whole genome shotgun (WGS) entry which is preliminary data.</text>
</comment>
<gene>
    <name evidence="4" type="ORF">JDN41_06345</name>
</gene>
<evidence type="ECO:0000313" key="4">
    <source>
        <dbReference type="EMBL" id="MBJ7543174.1"/>
    </source>
</evidence>
<evidence type="ECO:0000256" key="1">
    <source>
        <dbReference type="SAM" id="Coils"/>
    </source>
</evidence>
<feature type="coiled-coil region" evidence="1">
    <location>
        <begin position="612"/>
        <end position="669"/>
    </location>
</feature>
<keyword evidence="1" id="KW-0175">Coiled coil</keyword>
<feature type="compositionally biased region" description="Low complexity" evidence="2">
    <location>
        <begin position="684"/>
        <end position="697"/>
    </location>
</feature>
<evidence type="ECO:0000313" key="5">
    <source>
        <dbReference type="Proteomes" id="UP000623250"/>
    </source>
</evidence>
<proteinExistence type="predicted"/>
<accession>A0A8I1KJR4</accession>
<reference evidence="4 5" key="1">
    <citation type="submission" date="2020-12" db="EMBL/GenBank/DDBJ databases">
        <title>Revised draft genomes of Rhodomicrobium vannielii ATCC 17100 and Rhodomicrobium udaipurense JA643.</title>
        <authorList>
            <person name="Conners E.M."/>
            <person name="Davenport E.J."/>
            <person name="Bose A."/>
        </authorList>
    </citation>
    <scope>NUCLEOTIDE SEQUENCE [LARGE SCALE GENOMIC DNA]</scope>
    <source>
        <strain evidence="4 5">JA643</strain>
    </source>
</reference>
<keyword evidence="5" id="KW-1185">Reference proteome</keyword>
<evidence type="ECO:0000256" key="3">
    <source>
        <dbReference type="SAM" id="Phobius"/>
    </source>
</evidence>
<keyword evidence="3" id="KW-1133">Transmembrane helix</keyword>
<dbReference type="NCBIfam" id="TIGR02302">
    <property type="entry name" value="aProt_lowcomp"/>
    <property type="match status" value="1"/>
</dbReference>
<feature type="transmembrane region" description="Helical" evidence="3">
    <location>
        <begin position="74"/>
        <end position="97"/>
    </location>
</feature>
<dbReference type="EMBL" id="JAEMUK010000011">
    <property type="protein sequence ID" value="MBJ7543174.1"/>
    <property type="molecule type" value="Genomic_DNA"/>
</dbReference>
<keyword evidence="3" id="KW-0812">Transmembrane</keyword>
<feature type="transmembrane region" description="Helical" evidence="3">
    <location>
        <begin position="49"/>
        <end position="68"/>
    </location>
</feature>
<dbReference type="Proteomes" id="UP000623250">
    <property type="component" value="Unassembled WGS sequence"/>
</dbReference>
<keyword evidence="3" id="KW-0472">Membrane</keyword>
<name>A0A8I1KJR4_9HYPH</name>
<dbReference type="Pfam" id="PF13779">
    <property type="entry name" value="DUF4175"/>
    <property type="match status" value="1"/>
</dbReference>
<organism evidence="4 5">
    <name type="scientific">Rhodomicrobium udaipurense</name>
    <dbReference type="NCBI Taxonomy" id="1202716"/>
    <lineage>
        <taxon>Bacteria</taxon>
        <taxon>Pseudomonadati</taxon>
        <taxon>Pseudomonadota</taxon>
        <taxon>Alphaproteobacteria</taxon>
        <taxon>Hyphomicrobiales</taxon>
        <taxon>Hyphomicrobiaceae</taxon>
        <taxon>Rhodomicrobium</taxon>
    </lineage>
</organism>
<feature type="region of interest" description="Disordered" evidence="2">
    <location>
        <begin position="1"/>
        <end position="23"/>
    </location>
</feature>
<dbReference type="RefSeq" id="WP_037233957.1">
    <property type="nucleotide sequence ID" value="NZ_JAEMUK010000011.1"/>
</dbReference>
<evidence type="ECO:0000256" key="2">
    <source>
        <dbReference type="SAM" id="MobiDB-lite"/>
    </source>
</evidence>
<feature type="region of interest" description="Disordered" evidence="2">
    <location>
        <begin position="670"/>
        <end position="708"/>
    </location>
</feature>